<dbReference type="GO" id="GO:0046872">
    <property type="term" value="F:metal ion binding"/>
    <property type="evidence" value="ECO:0007669"/>
    <property type="project" value="UniProtKB-KW"/>
</dbReference>
<evidence type="ECO:0000256" key="2">
    <source>
        <dbReference type="ARBA" id="ARBA00023004"/>
    </source>
</evidence>
<dbReference type="EMBL" id="LNQE01000675">
    <property type="protein sequence ID" value="KUG25489.1"/>
    <property type="molecule type" value="Genomic_DNA"/>
</dbReference>
<accession>A0A0W8FXD9</accession>
<sequence>MAPTKIEIKDKKLQIIWDDNSASEIDLKKLRINCPCAYCSKEREEQSKSYIALFFDNQLEVSEINLVGSYALGLKWEDGHNTGIFEFNQLKKLSN</sequence>
<keyword evidence="2" id="KW-0408">Iron</keyword>
<dbReference type="AlphaFoldDB" id="A0A0W8FXD9"/>
<reference evidence="4" key="1">
    <citation type="journal article" date="2015" name="Proc. Natl. Acad. Sci. U.S.A.">
        <title>Networks of energetic and metabolic interactions define dynamics in microbial communities.</title>
        <authorList>
            <person name="Embree M."/>
            <person name="Liu J.K."/>
            <person name="Al-Bassam M.M."/>
            <person name="Zengler K."/>
        </authorList>
    </citation>
    <scope>NUCLEOTIDE SEQUENCE</scope>
</reference>
<dbReference type="Pfam" id="PF06155">
    <property type="entry name" value="GBBH-like_N"/>
    <property type="match status" value="1"/>
</dbReference>
<comment type="caution">
    <text evidence="4">The sequence shown here is derived from an EMBL/GenBank/DDBJ whole genome shotgun (WGS) entry which is preliminary data.</text>
</comment>
<evidence type="ECO:0000256" key="1">
    <source>
        <dbReference type="ARBA" id="ARBA00022723"/>
    </source>
</evidence>
<feature type="domain" description="Gamma-butyrobetaine hydroxylase-like N-terminal" evidence="3">
    <location>
        <begin position="7"/>
        <end position="90"/>
    </location>
</feature>
<dbReference type="Gene3D" id="3.30.2020.30">
    <property type="match status" value="1"/>
</dbReference>
<name>A0A0W8FXD9_9ZZZZ</name>
<dbReference type="InterPro" id="IPR010376">
    <property type="entry name" value="GBBH-like_N"/>
</dbReference>
<keyword evidence="1" id="KW-0479">Metal-binding</keyword>
<dbReference type="PANTHER" id="PTHR35303">
    <property type="entry name" value="OS02G0197800 PROTEIN"/>
    <property type="match status" value="1"/>
</dbReference>
<protein>
    <recommendedName>
        <fullName evidence="3">Gamma-butyrobetaine hydroxylase-like N-terminal domain-containing protein</fullName>
    </recommendedName>
</protein>
<dbReference type="InterPro" id="IPR038492">
    <property type="entry name" value="GBBH-like_N_sf"/>
</dbReference>
<gene>
    <name evidence="4" type="ORF">ASZ90_004691</name>
</gene>
<organism evidence="4">
    <name type="scientific">hydrocarbon metagenome</name>
    <dbReference type="NCBI Taxonomy" id="938273"/>
    <lineage>
        <taxon>unclassified sequences</taxon>
        <taxon>metagenomes</taxon>
        <taxon>ecological metagenomes</taxon>
    </lineage>
</organism>
<proteinExistence type="predicted"/>
<evidence type="ECO:0000259" key="3">
    <source>
        <dbReference type="Pfam" id="PF06155"/>
    </source>
</evidence>
<evidence type="ECO:0000313" key="4">
    <source>
        <dbReference type="EMBL" id="KUG25489.1"/>
    </source>
</evidence>